<evidence type="ECO:0000313" key="2">
    <source>
        <dbReference type="EMBL" id="TGY40952.1"/>
    </source>
</evidence>
<keyword evidence="1" id="KW-0472">Membrane</keyword>
<comment type="caution">
    <text evidence="2">The sequence shown here is derived from an EMBL/GenBank/DDBJ whole genome shotgun (WGS) entry which is preliminary data.</text>
</comment>
<keyword evidence="1" id="KW-1133">Transmembrane helix</keyword>
<evidence type="ECO:0000256" key="1">
    <source>
        <dbReference type="SAM" id="Phobius"/>
    </source>
</evidence>
<feature type="transmembrane region" description="Helical" evidence="1">
    <location>
        <begin position="31"/>
        <end position="48"/>
    </location>
</feature>
<proteinExistence type="predicted"/>
<organism evidence="2 3">
    <name type="scientific">Clostridium sartagoforme</name>
    <dbReference type="NCBI Taxonomy" id="84031"/>
    <lineage>
        <taxon>Bacteria</taxon>
        <taxon>Bacillati</taxon>
        <taxon>Bacillota</taxon>
        <taxon>Clostridia</taxon>
        <taxon>Eubacteriales</taxon>
        <taxon>Clostridiaceae</taxon>
        <taxon>Clostridium</taxon>
    </lineage>
</organism>
<name>A0A4S2DHD9_9CLOT</name>
<feature type="transmembrane region" description="Helical" evidence="1">
    <location>
        <begin position="60"/>
        <end position="77"/>
    </location>
</feature>
<accession>A0A4S2DHD9</accession>
<keyword evidence="3" id="KW-1185">Reference proteome</keyword>
<dbReference type="Proteomes" id="UP000306888">
    <property type="component" value="Unassembled WGS sequence"/>
</dbReference>
<evidence type="ECO:0008006" key="4">
    <source>
        <dbReference type="Google" id="ProtNLM"/>
    </source>
</evidence>
<protein>
    <recommendedName>
        <fullName evidence="4">DUF1634 domain-containing protein</fullName>
    </recommendedName>
</protein>
<dbReference type="AlphaFoldDB" id="A0A4S2DHD9"/>
<gene>
    <name evidence="2" type="ORF">E5347_13940</name>
</gene>
<dbReference type="EMBL" id="SRYR01000010">
    <property type="protein sequence ID" value="TGY40952.1"/>
    <property type="molecule type" value="Genomic_DNA"/>
</dbReference>
<dbReference type="OrthoDB" id="9884448at2"/>
<evidence type="ECO:0000313" key="3">
    <source>
        <dbReference type="Proteomes" id="UP000306888"/>
    </source>
</evidence>
<keyword evidence="1" id="KW-0812">Transmembrane</keyword>
<sequence length="78" mass="8773">MKKIWGVITYILLISVIIGTIKAIFVGDIRLIGKGLVYIPFATSLVLMNRSTNKNKAVEIIFWISIGIIIFLNYFLGI</sequence>
<feature type="transmembrane region" description="Helical" evidence="1">
    <location>
        <begin position="7"/>
        <end position="25"/>
    </location>
</feature>
<dbReference type="RefSeq" id="WP_136007841.1">
    <property type="nucleotide sequence ID" value="NZ_SRYR01000010.1"/>
</dbReference>
<reference evidence="2 3" key="1">
    <citation type="submission" date="2019-04" db="EMBL/GenBank/DDBJ databases">
        <title>Microbes associate with the intestines of laboratory mice.</title>
        <authorList>
            <person name="Navarre W."/>
            <person name="Wong E."/>
            <person name="Huang K."/>
            <person name="Tropini C."/>
            <person name="Ng K."/>
            <person name="Yu B."/>
        </authorList>
    </citation>
    <scope>NUCLEOTIDE SEQUENCE [LARGE SCALE GENOMIC DNA]</scope>
    <source>
        <strain evidence="2 3">NM50_B9-20</strain>
    </source>
</reference>